<sequence>MVYHNKIQMFCSKALTTGKNLKKKKHLPLISCDRALILGLFPLPSLTYVVLPNRRRKNTQTTAQKGQLTHRDQTAAAAAAAVGGSKRFWHGRATVKCPSLQYAKNDMRVKKKNTHTIIIVREKVYGKFTLNEPRKSIQLVVVASVTYLYGNCNVWSLLFCASFVALITFAATDVIITPLPHGNLGGGRVGGWVDRGRFGRRNP</sequence>
<accession>A0A6G0T8M5</accession>
<keyword evidence="1" id="KW-1133">Transmembrane helix</keyword>
<keyword evidence="3" id="KW-1185">Reference proteome</keyword>
<feature type="transmembrane region" description="Helical" evidence="1">
    <location>
        <begin position="35"/>
        <end position="51"/>
    </location>
</feature>
<keyword evidence="1" id="KW-0472">Membrane</keyword>
<reference evidence="2 3" key="1">
    <citation type="submission" date="2019-08" db="EMBL/GenBank/DDBJ databases">
        <title>The genome of the soybean aphid Biotype 1, its phylome, world population structure and adaptation to the North American continent.</title>
        <authorList>
            <person name="Giordano R."/>
            <person name="Donthu R.K."/>
            <person name="Hernandez A.G."/>
            <person name="Wright C.L."/>
            <person name="Zimin A.V."/>
        </authorList>
    </citation>
    <scope>NUCLEOTIDE SEQUENCE [LARGE SCALE GENOMIC DNA]</scope>
    <source>
        <tissue evidence="2">Whole aphids</tissue>
    </source>
</reference>
<dbReference type="Proteomes" id="UP000475862">
    <property type="component" value="Unassembled WGS sequence"/>
</dbReference>
<feature type="transmembrane region" description="Helical" evidence="1">
    <location>
        <begin position="154"/>
        <end position="176"/>
    </location>
</feature>
<dbReference type="EMBL" id="VYZN01000050">
    <property type="protein sequence ID" value="KAE9527859.1"/>
    <property type="molecule type" value="Genomic_DNA"/>
</dbReference>
<evidence type="ECO:0000313" key="3">
    <source>
        <dbReference type="Proteomes" id="UP000475862"/>
    </source>
</evidence>
<keyword evidence="1" id="KW-0812">Transmembrane</keyword>
<evidence type="ECO:0000313" key="2">
    <source>
        <dbReference type="EMBL" id="KAE9527859.1"/>
    </source>
</evidence>
<proteinExistence type="predicted"/>
<comment type="caution">
    <text evidence="2">The sequence shown here is derived from an EMBL/GenBank/DDBJ whole genome shotgun (WGS) entry which is preliminary data.</text>
</comment>
<evidence type="ECO:0000256" key="1">
    <source>
        <dbReference type="SAM" id="Phobius"/>
    </source>
</evidence>
<name>A0A6G0T8M5_APHGL</name>
<dbReference type="AlphaFoldDB" id="A0A6G0T8M5"/>
<protein>
    <submittedName>
        <fullName evidence="2">Uncharacterized protein</fullName>
    </submittedName>
</protein>
<organism evidence="2 3">
    <name type="scientific">Aphis glycines</name>
    <name type="common">Soybean aphid</name>
    <dbReference type="NCBI Taxonomy" id="307491"/>
    <lineage>
        <taxon>Eukaryota</taxon>
        <taxon>Metazoa</taxon>
        <taxon>Ecdysozoa</taxon>
        <taxon>Arthropoda</taxon>
        <taxon>Hexapoda</taxon>
        <taxon>Insecta</taxon>
        <taxon>Pterygota</taxon>
        <taxon>Neoptera</taxon>
        <taxon>Paraneoptera</taxon>
        <taxon>Hemiptera</taxon>
        <taxon>Sternorrhyncha</taxon>
        <taxon>Aphidomorpha</taxon>
        <taxon>Aphidoidea</taxon>
        <taxon>Aphididae</taxon>
        <taxon>Aphidini</taxon>
        <taxon>Aphis</taxon>
        <taxon>Aphis</taxon>
    </lineage>
</organism>
<gene>
    <name evidence="2" type="ORF">AGLY_012683</name>
</gene>